<dbReference type="GO" id="GO:0005525">
    <property type="term" value="F:GTP binding"/>
    <property type="evidence" value="ECO:0007669"/>
    <property type="project" value="InterPro"/>
</dbReference>
<dbReference type="GO" id="GO:0016020">
    <property type="term" value="C:membrane"/>
    <property type="evidence" value="ECO:0007669"/>
    <property type="project" value="UniProtKB-SubCell"/>
</dbReference>
<evidence type="ECO:0000256" key="3">
    <source>
        <dbReference type="ARBA" id="ARBA00022448"/>
    </source>
</evidence>
<keyword evidence="13" id="KW-0472">Membrane</keyword>
<evidence type="ECO:0000259" key="16">
    <source>
        <dbReference type="Pfam" id="PF01926"/>
    </source>
</evidence>
<keyword evidence="10" id="KW-0460">Magnesium</keyword>
<evidence type="ECO:0000256" key="15">
    <source>
        <dbReference type="SAM" id="MobiDB-lite"/>
    </source>
</evidence>
<keyword evidence="9" id="KW-1002">Plastid outer membrane</keyword>
<comment type="cofactor">
    <cofactor evidence="1">
        <name>Mg(2+)</name>
        <dbReference type="ChEBI" id="CHEBI:18420"/>
    </cofactor>
</comment>
<comment type="caution">
    <text evidence="17">The sequence shown here is derived from an EMBL/GenBank/DDBJ whole genome shotgun (WGS) entry which is preliminary data.</text>
</comment>
<evidence type="ECO:0000256" key="7">
    <source>
        <dbReference type="ARBA" id="ARBA00022723"/>
    </source>
</evidence>
<evidence type="ECO:0000256" key="14">
    <source>
        <dbReference type="ARBA" id="ARBA00024013"/>
    </source>
</evidence>
<dbReference type="EMBL" id="AACS02000005">
    <property type="protein sequence ID" value="EAU82746.2"/>
    <property type="molecule type" value="Genomic_DNA"/>
</dbReference>
<keyword evidence="5" id="KW-0934">Plastid</keyword>
<dbReference type="PANTHER" id="PTHR10903:SF135">
    <property type="entry name" value="TRANSLOCASE OF CHLOROPLAST 120, CHLOROPLASTIC-RELATED"/>
    <property type="match status" value="1"/>
</dbReference>
<organism evidence="17 18">
    <name type="scientific">Coprinopsis cinerea (strain Okayama-7 / 130 / ATCC MYA-4618 / FGSC 9003)</name>
    <name type="common">Inky cap fungus</name>
    <name type="synonym">Hormographiella aspergillata</name>
    <dbReference type="NCBI Taxonomy" id="240176"/>
    <lineage>
        <taxon>Eukaryota</taxon>
        <taxon>Fungi</taxon>
        <taxon>Dikarya</taxon>
        <taxon>Basidiomycota</taxon>
        <taxon>Agaricomycotina</taxon>
        <taxon>Agaricomycetes</taxon>
        <taxon>Agaricomycetidae</taxon>
        <taxon>Agaricales</taxon>
        <taxon>Agaricineae</taxon>
        <taxon>Psathyrellaceae</taxon>
        <taxon>Coprinopsis</taxon>
    </lineage>
</organism>
<feature type="domain" description="G" evidence="16">
    <location>
        <begin position="7"/>
        <end position="97"/>
    </location>
</feature>
<accession>A8P654</accession>
<keyword evidence="6" id="KW-0812">Transmembrane</keyword>
<dbReference type="HOGENOM" id="CLU_018003_1_1_1"/>
<sequence>MDSDTITIAVMGATGSGKSTFINLVSGSSLPTSSGLRSCTASIHETPPFELDGKKIVLIDTPGFDDTTKSDTEILKLIADHLANSYRQNNHLSGLLFLHRISDTRIGGISAKSFRTLHTLCGKPALPNLIILTTMWDITDFSLAEAREHELASEEMFFKPALEKGARMMRHLGGVESGRNVVRQVVWNLERTGGRRVVLQIQREVVDEGKDVSDTAAAEELDRQMKELKEKQRVEKEKAKAEAEAAMRRQEEEARKQRELEAQRIQEELARAEEERRRVEEDMRRQREELERRMREEEENRRREEERRRREFEERMEALRRREEEENRRRHEEHERLQRELEAQRRRHQHHGGGCSIQ</sequence>
<keyword evidence="7" id="KW-0479">Metal-binding</keyword>
<evidence type="ECO:0000256" key="4">
    <source>
        <dbReference type="ARBA" id="ARBA00022528"/>
    </source>
</evidence>
<dbReference type="Pfam" id="PF01926">
    <property type="entry name" value="MMR_HSR1"/>
    <property type="match status" value="1"/>
</dbReference>
<evidence type="ECO:0000313" key="17">
    <source>
        <dbReference type="EMBL" id="EAU82746.2"/>
    </source>
</evidence>
<feature type="compositionally biased region" description="Basic and acidic residues" evidence="15">
    <location>
        <begin position="271"/>
        <end position="344"/>
    </location>
</feature>
<proteinExistence type="predicted"/>
<evidence type="ECO:0000256" key="5">
    <source>
        <dbReference type="ARBA" id="ARBA00022640"/>
    </source>
</evidence>
<dbReference type="Proteomes" id="UP000001861">
    <property type="component" value="Unassembled WGS sequence"/>
</dbReference>
<dbReference type="eggNOG" id="ENOG502S03K">
    <property type="taxonomic scope" value="Eukaryota"/>
</dbReference>
<dbReference type="OrthoDB" id="8954335at2759"/>
<dbReference type="OMA" id="FMAFGAQ"/>
<dbReference type="SUPFAM" id="SSF52540">
    <property type="entry name" value="P-loop containing nucleoside triphosphate hydrolases"/>
    <property type="match status" value="2"/>
</dbReference>
<gene>
    <name evidence="17" type="ORF">CC1G_10651</name>
</gene>
<keyword evidence="3" id="KW-0813">Transport</keyword>
<dbReference type="CDD" id="cd00882">
    <property type="entry name" value="Ras_like_GTPase"/>
    <property type="match status" value="1"/>
</dbReference>
<evidence type="ECO:0000256" key="12">
    <source>
        <dbReference type="ARBA" id="ARBA00022989"/>
    </source>
</evidence>
<dbReference type="InterPro" id="IPR027417">
    <property type="entry name" value="P-loop_NTPase"/>
</dbReference>
<evidence type="ECO:0000256" key="6">
    <source>
        <dbReference type="ARBA" id="ARBA00022692"/>
    </source>
</evidence>
<feature type="region of interest" description="Disordered" evidence="15">
    <location>
        <begin position="271"/>
        <end position="358"/>
    </location>
</feature>
<dbReference type="InParanoid" id="A8P654"/>
<comment type="subcellular location">
    <subcellularLocation>
        <location evidence="2">Membrane</location>
        <topology evidence="2">Single-pass membrane protein</topology>
    </subcellularLocation>
    <subcellularLocation>
        <location evidence="14">Plastid</location>
        <location evidence="14">Chloroplast outer membrane</location>
    </subcellularLocation>
</comment>
<dbReference type="InterPro" id="IPR006073">
    <property type="entry name" value="GTP-bd"/>
</dbReference>
<evidence type="ECO:0000256" key="10">
    <source>
        <dbReference type="ARBA" id="ARBA00022842"/>
    </source>
</evidence>
<dbReference type="GO" id="GO:0046872">
    <property type="term" value="F:metal ion binding"/>
    <property type="evidence" value="ECO:0007669"/>
    <property type="project" value="UniProtKB-KW"/>
</dbReference>
<keyword evidence="8" id="KW-0378">Hydrolase</keyword>
<dbReference type="GO" id="GO:0015031">
    <property type="term" value="P:protein transport"/>
    <property type="evidence" value="ECO:0007669"/>
    <property type="project" value="UniProtKB-KW"/>
</dbReference>
<evidence type="ECO:0000313" key="18">
    <source>
        <dbReference type="Proteomes" id="UP000001861"/>
    </source>
</evidence>
<name>A8P654_COPC7</name>
<protein>
    <recommendedName>
        <fullName evidence="16">G domain-containing protein</fullName>
    </recommendedName>
</protein>
<dbReference type="InterPro" id="IPR045058">
    <property type="entry name" value="GIMA/IAN/Toc"/>
</dbReference>
<dbReference type="PANTHER" id="PTHR10903">
    <property type="entry name" value="GTPASE, IMAP FAMILY MEMBER-RELATED"/>
    <property type="match status" value="1"/>
</dbReference>
<keyword evidence="18" id="KW-1185">Reference proteome</keyword>
<dbReference type="VEuPathDB" id="FungiDB:CC1G_10651"/>
<reference evidence="17 18" key="1">
    <citation type="journal article" date="2010" name="Proc. Natl. Acad. Sci. U.S.A.">
        <title>Insights into evolution of multicellular fungi from the assembled chromosomes of the mushroom Coprinopsis cinerea (Coprinus cinereus).</title>
        <authorList>
            <person name="Stajich J.E."/>
            <person name="Wilke S.K."/>
            <person name="Ahren D."/>
            <person name="Au C.H."/>
            <person name="Birren B.W."/>
            <person name="Borodovsky M."/>
            <person name="Burns C."/>
            <person name="Canback B."/>
            <person name="Casselton L.A."/>
            <person name="Cheng C.K."/>
            <person name="Deng J."/>
            <person name="Dietrich F.S."/>
            <person name="Fargo D.C."/>
            <person name="Farman M.L."/>
            <person name="Gathman A.C."/>
            <person name="Goldberg J."/>
            <person name="Guigo R."/>
            <person name="Hoegger P.J."/>
            <person name="Hooker J.B."/>
            <person name="Huggins A."/>
            <person name="James T.Y."/>
            <person name="Kamada T."/>
            <person name="Kilaru S."/>
            <person name="Kodira C."/>
            <person name="Kues U."/>
            <person name="Kupfer D."/>
            <person name="Kwan H.S."/>
            <person name="Lomsadze A."/>
            <person name="Li W."/>
            <person name="Lilly W.W."/>
            <person name="Ma L.J."/>
            <person name="Mackey A.J."/>
            <person name="Manning G."/>
            <person name="Martin F."/>
            <person name="Muraguchi H."/>
            <person name="Natvig D.O."/>
            <person name="Palmerini H."/>
            <person name="Ramesh M.A."/>
            <person name="Rehmeyer C.J."/>
            <person name="Roe B.A."/>
            <person name="Shenoy N."/>
            <person name="Stanke M."/>
            <person name="Ter-Hovhannisyan V."/>
            <person name="Tunlid A."/>
            <person name="Velagapudi R."/>
            <person name="Vision T.J."/>
            <person name="Zeng Q."/>
            <person name="Zolan M.E."/>
            <person name="Pukkila P.J."/>
        </authorList>
    </citation>
    <scope>NUCLEOTIDE SEQUENCE [LARGE SCALE GENOMIC DNA]</scope>
    <source>
        <strain evidence="18">Okayama-7 / 130 / ATCC MYA-4618 / FGSC 9003</strain>
    </source>
</reference>
<dbReference type="GO" id="GO:0016787">
    <property type="term" value="F:hydrolase activity"/>
    <property type="evidence" value="ECO:0007669"/>
    <property type="project" value="UniProtKB-KW"/>
</dbReference>
<keyword evidence="12" id="KW-1133">Transmembrane helix</keyword>
<dbReference type="GeneID" id="6015688"/>
<dbReference type="KEGG" id="cci:CC1G_10651"/>
<dbReference type="Gene3D" id="3.40.50.300">
    <property type="entry name" value="P-loop containing nucleotide triphosphate hydrolases"/>
    <property type="match status" value="1"/>
</dbReference>
<keyword evidence="4" id="KW-0150">Chloroplast</keyword>
<feature type="region of interest" description="Disordered" evidence="15">
    <location>
        <begin position="230"/>
        <end position="259"/>
    </location>
</feature>
<evidence type="ECO:0000256" key="1">
    <source>
        <dbReference type="ARBA" id="ARBA00001946"/>
    </source>
</evidence>
<evidence type="ECO:0000256" key="2">
    <source>
        <dbReference type="ARBA" id="ARBA00004167"/>
    </source>
</evidence>
<dbReference type="AlphaFoldDB" id="A8P654"/>
<evidence type="ECO:0000256" key="13">
    <source>
        <dbReference type="ARBA" id="ARBA00023136"/>
    </source>
</evidence>
<keyword evidence="11" id="KW-0653">Protein transport</keyword>
<evidence type="ECO:0000256" key="9">
    <source>
        <dbReference type="ARBA" id="ARBA00022805"/>
    </source>
</evidence>
<evidence type="ECO:0000256" key="11">
    <source>
        <dbReference type="ARBA" id="ARBA00022927"/>
    </source>
</evidence>
<dbReference type="RefSeq" id="XP_001839086.2">
    <property type="nucleotide sequence ID" value="XM_001839034.2"/>
</dbReference>
<evidence type="ECO:0000256" key="8">
    <source>
        <dbReference type="ARBA" id="ARBA00022801"/>
    </source>
</evidence>